<dbReference type="SUPFAM" id="SSF56436">
    <property type="entry name" value="C-type lectin-like"/>
    <property type="match status" value="1"/>
</dbReference>
<reference evidence="4" key="1">
    <citation type="journal article" date="2020" name="Fish Shellfish">
        <title>Transcriptomic analysis and expression of C-type lectins in response to Vibrio parahaemolyticus challenge in Scapharca subcrenata.</title>
        <authorList>
            <person name="Lin J."/>
            <person name="Ning J."/>
            <person name="Lu X."/>
            <person name="Chen M."/>
            <person name="Cao W."/>
            <person name="Wang C."/>
        </authorList>
    </citation>
    <scope>NUCLEOTIDE SEQUENCE</scope>
</reference>
<dbReference type="Pfam" id="PF00059">
    <property type="entry name" value="Lectin_C"/>
    <property type="match status" value="1"/>
</dbReference>
<keyword evidence="2" id="KW-0732">Signal</keyword>
<dbReference type="PROSITE" id="PS50041">
    <property type="entry name" value="C_TYPE_LECTIN_2"/>
    <property type="match status" value="1"/>
</dbReference>
<accession>A0A7G7XXY5</accession>
<name>A0A7G7XXY5_9BIVA</name>
<dbReference type="AlphaFoldDB" id="A0A7G7XXY5"/>
<feature type="signal peptide" evidence="2">
    <location>
        <begin position="1"/>
        <end position="18"/>
    </location>
</feature>
<dbReference type="EMBL" id="MT261180">
    <property type="protein sequence ID" value="QNH85695.1"/>
    <property type="molecule type" value="mRNA"/>
</dbReference>
<evidence type="ECO:0000256" key="2">
    <source>
        <dbReference type="SAM" id="SignalP"/>
    </source>
</evidence>
<feature type="chain" id="PRO_5029017774" evidence="2">
    <location>
        <begin position="19"/>
        <end position="167"/>
    </location>
</feature>
<dbReference type="Gene3D" id="3.10.100.10">
    <property type="entry name" value="Mannose-Binding Protein A, subunit A"/>
    <property type="match status" value="1"/>
</dbReference>
<dbReference type="PANTHER" id="PTHR22803">
    <property type="entry name" value="MANNOSE, PHOSPHOLIPASE, LECTIN RECEPTOR RELATED"/>
    <property type="match status" value="1"/>
</dbReference>
<evidence type="ECO:0000313" key="4">
    <source>
        <dbReference type="EMBL" id="QNH85695.1"/>
    </source>
</evidence>
<dbReference type="CDD" id="cd00037">
    <property type="entry name" value="CLECT"/>
    <property type="match status" value="1"/>
</dbReference>
<evidence type="ECO:0000256" key="1">
    <source>
        <dbReference type="ARBA" id="ARBA00023157"/>
    </source>
</evidence>
<dbReference type="InterPro" id="IPR018378">
    <property type="entry name" value="C-type_lectin_CS"/>
</dbReference>
<sequence length="167" mass="18849">MEFLFYTLLVSSLSTVAASQCPPTFQQNGTSCYKIMGILASWIEAKQYCNVMGADLAVIEDAGEEKFLEDELRKIHGAGNVGPENYWIDGADFMEKNVWRWMRNDGGSYFIKGYTNWAPGQPDDIGEHCLEIRYSFGIHWNNFNCFQKENFICEVSAELDGGNSIIG</sequence>
<protein>
    <submittedName>
        <fullName evidence="4">C-type lectin 3</fullName>
    </submittedName>
</protein>
<dbReference type="InterPro" id="IPR016187">
    <property type="entry name" value="CTDL_fold"/>
</dbReference>
<dbReference type="GO" id="GO:0030246">
    <property type="term" value="F:carbohydrate binding"/>
    <property type="evidence" value="ECO:0007669"/>
    <property type="project" value="UniProtKB-KW"/>
</dbReference>
<dbReference type="InterPro" id="IPR016186">
    <property type="entry name" value="C-type_lectin-like/link_sf"/>
</dbReference>
<dbReference type="InterPro" id="IPR050111">
    <property type="entry name" value="C-type_lectin/snaclec_domain"/>
</dbReference>
<gene>
    <name evidence="4" type="primary">CTL3</name>
</gene>
<keyword evidence="1" id="KW-1015">Disulfide bond</keyword>
<keyword evidence="4" id="KW-0430">Lectin</keyword>
<evidence type="ECO:0000259" key="3">
    <source>
        <dbReference type="PROSITE" id="PS50041"/>
    </source>
</evidence>
<organism evidence="4">
    <name type="scientific">Anadara kagoshimensis</name>
    <dbReference type="NCBI Taxonomy" id="1390362"/>
    <lineage>
        <taxon>Eukaryota</taxon>
        <taxon>Metazoa</taxon>
        <taxon>Spiralia</taxon>
        <taxon>Lophotrochozoa</taxon>
        <taxon>Mollusca</taxon>
        <taxon>Bivalvia</taxon>
        <taxon>Autobranchia</taxon>
        <taxon>Pteriomorphia</taxon>
        <taxon>Arcoida</taxon>
        <taxon>Arcoidea</taxon>
        <taxon>Arcidae</taxon>
        <taxon>Anadara</taxon>
    </lineage>
</organism>
<proteinExistence type="evidence at transcript level"/>
<dbReference type="InterPro" id="IPR001304">
    <property type="entry name" value="C-type_lectin-like"/>
</dbReference>
<dbReference type="PROSITE" id="PS00615">
    <property type="entry name" value="C_TYPE_LECTIN_1"/>
    <property type="match status" value="1"/>
</dbReference>
<dbReference type="SMART" id="SM00034">
    <property type="entry name" value="CLECT"/>
    <property type="match status" value="1"/>
</dbReference>
<feature type="domain" description="C-type lectin" evidence="3">
    <location>
        <begin position="28"/>
        <end position="154"/>
    </location>
</feature>